<dbReference type="Pfam" id="PF00583">
    <property type="entry name" value="Acetyltransf_1"/>
    <property type="match status" value="1"/>
</dbReference>
<accession>A0A1E3ACU6</accession>
<organism evidence="2 3">
    <name type="scientific">Eisenbergiella tayi</name>
    <dbReference type="NCBI Taxonomy" id="1432052"/>
    <lineage>
        <taxon>Bacteria</taxon>
        <taxon>Bacillati</taxon>
        <taxon>Bacillota</taxon>
        <taxon>Clostridia</taxon>
        <taxon>Lachnospirales</taxon>
        <taxon>Lachnospiraceae</taxon>
        <taxon>Eisenbergiella</taxon>
    </lineage>
</organism>
<dbReference type="EMBL" id="MCGH01000002">
    <property type="protein sequence ID" value="ODM06575.1"/>
    <property type="molecule type" value="Genomic_DNA"/>
</dbReference>
<dbReference type="SUPFAM" id="SSF55729">
    <property type="entry name" value="Acyl-CoA N-acyltransferases (Nat)"/>
    <property type="match status" value="1"/>
</dbReference>
<dbReference type="AlphaFoldDB" id="A0A1E3ACU6"/>
<dbReference type="Proteomes" id="UP000094067">
    <property type="component" value="Unassembled WGS sequence"/>
</dbReference>
<dbReference type="InterPro" id="IPR016181">
    <property type="entry name" value="Acyl_CoA_acyltransferase"/>
</dbReference>
<evidence type="ECO:0000259" key="1">
    <source>
        <dbReference type="PROSITE" id="PS51186"/>
    </source>
</evidence>
<keyword evidence="2" id="KW-0808">Transferase</keyword>
<protein>
    <submittedName>
        <fullName evidence="2">Acetyltransferase (GNAT) family protein</fullName>
    </submittedName>
</protein>
<name>A0A1E3ACU6_9FIRM</name>
<feature type="domain" description="N-acetyltransferase" evidence="1">
    <location>
        <begin position="55"/>
        <end position="201"/>
    </location>
</feature>
<evidence type="ECO:0000313" key="2">
    <source>
        <dbReference type="EMBL" id="ODM06575.1"/>
    </source>
</evidence>
<dbReference type="RefSeq" id="WP_167578456.1">
    <property type="nucleotide sequence ID" value="NZ_MCGH01000002.1"/>
</dbReference>
<dbReference type="Gene3D" id="3.40.630.30">
    <property type="match status" value="1"/>
</dbReference>
<evidence type="ECO:0000313" key="3">
    <source>
        <dbReference type="Proteomes" id="UP000094067"/>
    </source>
</evidence>
<dbReference type="GO" id="GO:0016747">
    <property type="term" value="F:acyltransferase activity, transferring groups other than amino-acyl groups"/>
    <property type="evidence" value="ECO:0007669"/>
    <property type="project" value="InterPro"/>
</dbReference>
<gene>
    <name evidence="2" type="ORF">BEI61_02465</name>
</gene>
<dbReference type="PANTHER" id="PTHR39173:SF1">
    <property type="entry name" value="ACETYLTRANSFERASE"/>
    <property type="match status" value="1"/>
</dbReference>
<comment type="caution">
    <text evidence="2">The sequence shown here is derived from an EMBL/GenBank/DDBJ whole genome shotgun (WGS) entry which is preliminary data.</text>
</comment>
<proteinExistence type="predicted"/>
<reference evidence="2 3" key="1">
    <citation type="submission" date="2016-07" db="EMBL/GenBank/DDBJ databases">
        <title>Characterization of isolates of Eisenbergiella tayi derived from blood cultures, using whole genome sequencing.</title>
        <authorList>
            <person name="Burdz T."/>
            <person name="Wiebe D."/>
            <person name="Huynh C."/>
            <person name="Bernard K."/>
        </authorList>
    </citation>
    <scope>NUCLEOTIDE SEQUENCE [LARGE SCALE GENOMIC DNA]</scope>
    <source>
        <strain evidence="2 3">NML 110608</strain>
    </source>
</reference>
<dbReference type="PATRIC" id="fig|1432052.4.peg.2754"/>
<dbReference type="PANTHER" id="PTHR39173">
    <property type="entry name" value="ACETYLTRANSFERASE"/>
    <property type="match status" value="1"/>
</dbReference>
<dbReference type="CDD" id="cd04301">
    <property type="entry name" value="NAT_SF"/>
    <property type="match status" value="1"/>
</dbReference>
<dbReference type="PROSITE" id="PS51186">
    <property type="entry name" value="GNAT"/>
    <property type="match status" value="1"/>
</dbReference>
<sequence length="201" mass="23002">MIVEGDEKMDDIILVQPVRIIRQDSPDYGEWEREILAYRQEFLEKGDSINGSRGLHHYEAIEGWLEQIRDCAFDNNSYIGVPVTTFLALRKESGRAEGIPHIVGNIEIRHRLNPALEELGGHIGYSVRPSERRKGYAVRMLRETLAFARGLGLERVMLDCDADNTGALKTILKCGGVFEKDTLCEYRGKQIRNRHFWISLT</sequence>
<dbReference type="InterPro" id="IPR000182">
    <property type="entry name" value="GNAT_dom"/>
</dbReference>